<evidence type="ECO:0000313" key="1">
    <source>
        <dbReference type="EMBL" id="CCC51790.1"/>
    </source>
</evidence>
<dbReference type="AlphaFoldDB" id="G0U7D2"/>
<dbReference type="VEuPathDB" id="TriTrypDB:TvY486_1008360"/>
<proteinExistence type="predicted"/>
<gene>
    <name evidence="1" type="ORF">TVY486_1008360</name>
</gene>
<organism evidence="1">
    <name type="scientific">Trypanosoma vivax (strain Y486)</name>
    <dbReference type="NCBI Taxonomy" id="1055687"/>
    <lineage>
        <taxon>Eukaryota</taxon>
        <taxon>Discoba</taxon>
        <taxon>Euglenozoa</taxon>
        <taxon>Kinetoplastea</taxon>
        <taxon>Metakinetoplastina</taxon>
        <taxon>Trypanosomatida</taxon>
        <taxon>Trypanosomatidae</taxon>
        <taxon>Trypanosoma</taxon>
        <taxon>Duttonella</taxon>
    </lineage>
</organism>
<dbReference type="EMBL" id="HE573026">
    <property type="protein sequence ID" value="CCC51790.1"/>
    <property type="molecule type" value="Genomic_DNA"/>
</dbReference>
<sequence>MRYFHACNVHFCGKAWKAFFFLTIDLERTLVLRMLMVSCGWRIENFSYSSETDRRRLWTCKMRWFRLNCLRVAISPAHSKQQRNASRMSGAHFGRADLCPSSGAKRRGYKFTKNANACEHIVPLRMVKTAA</sequence>
<name>G0U7D2_TRYVY</name>
<protein>
    <submittedName>
        <fullName evidence="1">Uncharacterized protein</fullName>
    </submittedName>
</protein>
<reference evidence="1" key="1">
    <citation type="journal article" date="2012" name="Proc. Natl. Acad. Sci. U.S.A.">
        <title>Antigenic diversity is generated by distinct evolutionary mechanisms in African trypanosome species.</title>
        <authorList>
            <person name="Jackson A.P."/>
            <person name="Berry A."/>
            <person name="Aslett M."/>
            <person name="Allison H.C."/>
            <person name="Burton P."/>
            <person name="Vavrova-Anderson J."/>
            <person name="Brown R."/>
            <person name="Browne H."/>
            <person name="Corton N."/>
            <person name="Hauser H."/>
            <person name="Gamble J."/>
            <person name="Gilderthorp R."/>
            <person name="Marcello L."/>
            <person name="McQuillan J."/>
            <person name="Otto T.D."/>
            <person name="Quail M.A."/>
            <person name="Sanders M.J."/>
            <person name="van Tonder A."/>
            <person name="Ginger M.L."/>
            <person name="Field M.C."/>
            <person name="Barry J.D."/>
            <person name="Hertz-Fowler C."/>
            <person name="Berriman M."/>
        </authorList>
    </citation>
    <scope>NUCLEOTIDE SEQUENCE</scope>
    <source>
        <strain evidence="1">Y486</strain>
    </source>
</reference>
<accession>G0U7D2</accession>